<dbReference type="PANTHER" id="PTHR43649:SF12">
    <property type="entry name" value="DIACETYLCHITOBIOSE BINDING PROTEIN DASA"/>
    <property type="match status" value="1"/>
</dbReference>
<evidence type="ECO:0000313" key="4">
    <source>
        <dbReference type="EMBL" id="AOS96504.1"/>
    </source>
</evidence>
<dbReference type="Gene3D" id="3.40.190.10">
    <property type="entry name" value="Periplasmic binding protein-like II"/>
    <property type="match status" value="2"/>
</dbReference>
<evidence type="ECO:0000256" key="2">
    <source>
        <dbReference type="ARBA" id="ARBA00008520"/>
    </source>
</evidence>
<name>A0A1C9W5S1_9GAMM</name>
<dbReference type="InterPro" id="IPR006059">
    <property type="entry name" value="SBP"/>
</dbReference>
<comment type="subcellular location">
    <subcellularLocation>
        <location evidence="1">Periplasm</location>
    </subcellularLocation>
</comment>
<dbReference type="SUPFAM" id="SSF53850">
    <property type="entry name" value="Periplasmic binding protein-like II"/>
    <property type="match status" value="1"/>
</dbReference>
<dbReference type="PATRIC" id="fig|1769779.3.peg.1061"/>
<evidence type="ECO:0000256" key="3">
    <source>
        <dbReference type="SAM" id="SignalP"/>
    </source>
</evidence>
<dbReference type="InterPro" id="IPR050490">
    <property type="entry name" value="Bact_solute-bd_prot1"/>
</dbReference>
<feature type="signal peptide" evidence="3">
    <location>
        <begin position="1"/>
        <end position="26"/>
    </location>
</feature>
<protein>
    <submittedName>
        <fullName evidence="4">Cyclodextrin-binding protein</fullName>
    </submittedName>
</protein>
<keyword evidence="5" id="KW-1185">Reference proteome</keyword>
<dbReference type="Proteomes" id="UP000095672">
    <property type="component" value="Chromosome"/>
</dbReference>
<accession>A0A1C9W5S1</accession>
<dbReference type="RefSeq" id="WP_069946633.1">
    <property type="nucleotide sequence ID" value="NZ_CP014143.1"/>
</dbReference>
<sequence length="420" mass="46733" precursor="true">MQLILGPVTRLIAVGIAALFSACVSAATQIQFWTMQLSPFHDEYVNGLIAEFERQNPDVRVKWVDVPWKEMEKKVLASVAARTAPDLVNLNPQFAAKLAQYGALADPERFLSPEEISAYLPNIWQANKYRGQSFAIPWYLSTTVTIFNRELLEQAGARVPSDHIELLDTAKRIRNTLDKYAYFPAMDGSHPMESLVAMGAQLVDEGRGAVGFDNEAGQAFFRYYRDLYQQGLIPRNVLTEGHRKAVDLFQSGEVAMITTGMQFLNNIRINSPDLFKKIGIAPQLKVKDAPFNVAVMNLAVPALSKNKEAAFRFATFVTNHENQMALAHRVPLMPSTAESYRDPFFSELGPEPGIVDRARLLSAQQILEGGVLVPPLPNYSKLKTSFVYNLQSAMLGRLSVDEALDETAQTWALFLGGSDE</sequence>
<dbReference type="EMBL" id="CP014143">
    <property type="protein sequence ID" value="AOS96504.1"/>
    <property type="molecule type" value="Genomic_DNA"/>
</dbReference>
<evidence type="ECO:0000313" key="5">
    <source>
        <dbReference type="Proteomes" id="UP000095672"/>
    </source>
</evidence>
<comment type="similarity">
    <text evidence="2">Belongs to the bacterial solute-binding protein 1 family.</text>
</comment>
<evidence type="ECO:0000256" key="1">
    <source>
        <dbReference type="ARBA" id="ARBA00004418"/>
    </source>
</evidence>
<dbReference type="PANTHER" id="PTHR43649">
    <property type="entry name" value="ARABINOSE-BINDING PROTEIN-RELATED"/>
    <property type="match status" value="1"/>
</dbReference>
<dbReference type="GO" id="GO:0042597">
    <property type="term" value="C:periplasmic space"/>
    <property type="evidence" value="ECO:0007669"/>
    <property type="project" value="UniProtKB-SubCell"/>
</dbReference>
<dbReference type="AlphaFoldDB" id="A0A1C9W5S1"/>
<dbReference type="STRING" id="1769779.AUP74_01039"/>
<keyword evidence="3" id="KW-0732">Signal</keyword>
<dbReference type="KEGG" id="micc:AUP74_01039"/>
<gene>
    <name evidence="4" type="primary">cycB</name>
    <name evidence="4" type="ORF">AUP74_01039</name>
</gene>
<feature type="chain" id="PRO_5008895468" evidence="3">
    <location>
        <begin position="27"/>
        <end position="420"/>
    </location>
</feature>
<reference evidence="5" key="1">
    <citation type="submission" date="2016-01" db="EMBL/GenBank/DDBJ databases">
        <title>Complete genome sequence of Microbulbifer sp. CCB-MM1, a halophile isolated from Matang Mangrove Forest, Perak.</title>
        <authorList>
            <person name="Moh T.H."/>
            <person name="Dinesh B."/>
            <person name="Lau N.-S."/>
            <person name="Go F."/>
            <person name="Alexander Chong S.-C."/>
        </authorList>
    </citation>
    <scope>NUCLEOTIDE SEQUENCE [LARGE SCALE GENOMIC DNA]</scope>
    <source>
        <strain evidence="5">CCB-MM1</strain>
    </source>
</reference>
<proteinExistence type="inferred from homology"/>
<dbReference type="CDD" id="cd13585">
    <property type="entry name" value="PBP2_TMBP_like"/>
    <property type="match status" value="1"/>
</dbReference>
<dbReference type="OrthoDB" id="9808332at2"/>
<dbReference type="Pfam" id="PF01547">
    <property type="entry name" value="SBP_bac_1"/>
    <property type="match status" value="1"/>
</dbReference>
<organism evidence="4 5">
    <name type="scientific">Microbulbifer aggregans</name>
    <dbReference type="NCBI Taxonomy" id="1769779"/>
    <lineage>
        <taxon>Bacteria</taxon>
        <taxon>Pseudomonadati</taxon>
        <taxon>Pseudomonadota</taxon>
        <taxon>Gammaproteobacteria</taxon>
        <taxon>Cellvibrionales</taxon>
        <taxon>Microbulbiferaceae</taxon>
        <taxon>Microbulbifer</taxon>
    </lineage>
</organism>